<accession>A0A7M3SYD4</accession>
<comment type="caution">
    <text evidence="1">The sequence shown here is derived from an EMBL/GenBank/DDBJ whole genome shotgun (WGS) entry which is preliminary data.</text>
</comment>
<protein>
    <submittedName>
        <fullName evidence="1">Gliding motility lipoprotein GldB</fullName>
    </submittedName>
</protein>
<sequence>MLKKFWFLILLVSLFSCDNQSETEAKIEKIDVQFEVIRFDREFAEATPESLPALKSEYPFLFPKQYPDSVWVQKLNDSIQQEIETEVARVFPEFSEEEGELHSLFQHVKYYFPDFNVPDVITITSEVDYKNKTLYTGDYLFVSLDTYLGEEHKFYIGIQDFLKKNFRKEQIAVDAAAEIAGNYVPKADSRTFLSHMLYYGKVLYLKDKFIPFKSDAEKMGYTEKEFEWAQANEDQIWRYFIENELLYDTDSQLYSRFLYPAPFSKFYLQLDAESPSRLGQFIGWNIIRAYMDKNDVSIKKMLNTPAEEIFNKANYKPKK</sequence>
<dbReference type="PROSITE" id="PS51257">
    <property type="entry name" value="PROKAR_LIPOPROTEIN"/>
    <property type="match status" value="1"/>
</dbReference>
<evidence type="ECO:0000313" key="1">
    <source>
        <dbReference type="EMBL" id="MUP41615.1"/>
    </source>
</evidence>
<dbReference type="RefSeq" id="WP_156274060.1">
    <property type="nucleotide sequence ID" value="NZ_BAABGI010000002.1"/>
</dbReference>
<dbReference type="Pfam" id="PF25594">
    <property type="entry name" value="GldB_lipo"/>
    <property type="match status" value="1"/>
</dbReference>
<name>A0A7M3SYD4_9FLAO</name>
<dbReference type="AlphaFoldDB" id="A0A7M3SYD4"/>
<proteinExistence type="predicted"/>
<keyword evidence="2" id="KW-1185">Reference proteome</keyword>
<dbReference type="OrthoDB" id="976022at2"/>
<dbReference type="InterPro" id="IPR019853">
    <property type="entry name" value="GldB-like"/>
</dbReference>
<evidence type="ECO:0000313" key="2">
    <source>
        <dbReference type="Proteomes" id="UP000460416"/>
    </source>
</evidence>
<dbReference type="NCBIfam" id="TIGR03514">
    <property type="entry name" value="GldB_lipo"/>
    <property type="match status" value="1"/>
</dbReference>
<gene>
    <name evidence="1" type="primary">gldB</name>
    <name evidence="1" type="ORF">FLP08_03440</name>
</gene>
<keyword evidence="1" id="KW-0449">Lipoprotein</keyword>
<dbReference type="Proteomes" id="UP000460416">
    <property type="component" value="Unassembled WGS sequence"/>
</dbReference>
<organism evidence="1 2">
    <name type="scientific">Christiangramia aestuarii</name>
    <dbReference type="NCBI Taxonomy" id="1028746"/>
    <lineage>
        <taxon>Bacteria</taxon>
        <taxon>Pseudomonadati</taxon>
        <taxon>Bacteroidota</taxon>
        <taxon>Flavobacteriia</taxon>
        <taxon>Flavobacteriales</taxon>
        <taxon>Flavobacteriaceae</taxon>
        <taxon>Christiangramia</taxon>
    </lineage>
</organism>
<reference evidence="1 2" key="1">
    <citation type="submission" date="2019-07" db="EMBL/GenBank/DDBJ databases">
        <title>Gramella aestuarii sp. nov., isolated from a tidal flat, and emended description of Gramella echinicola.</title>
        <authorList>
            <person name="Liu L."/>
        </authorList>
    </citation>
    <scope>NUCLEOTIDE SEQUENCE [LARGE SCALE GENOMIC DNA]</scope>
    <source>
        <strain evidence="1 2">BS12</strain>
    </source>
</reference>
<dbReference type="EMBL" id="VJVW01000001">
    <property type="protein sequence ID" value="MUP41615.1"/>
    <property type="molecule type" value="Genomic_DNA"/>
</dbReference>